<reference evidence="2" key="1">
    <citation type="submission" date="2025-08" db="UniProtKB">
        <authorList>
            <consortium name="RefSeq"/>
        </authorList>
    </citation>
    <scope>IDENTIFICATION</scope>
    <source>
        <tissue evidence="2">Whole insect</tissue>
    </source>
</reference>
<name>A0A6P7FWZ3_DIAVI</name>
<proteinExistence type="predicted"/>
<feature type="region of interest" description="Disordered" evidence="1">
    <location>
        <begin position="62"/>
        <end position="106"/>
    </location>
</feature>
<dbReference type="AlphaFoldDB" id="A0A6P7FWZ3"/>
<accession>A0A6P7FWZ3</accession>
<protein>
    <submittedName>
        <fullName evidence="2">Uncharacterized protein LOC114335102</fullName>
    </submittedName>
</protein>
<dbReference type="InParanoid" id="A0A6P7FWZ3"/>
<evidence type="ECO:0000313" key="2">
    <source>
        <dbReference type="RefSeq" id="XP_028141069.1"/>
    </source>
</evidence>
<organism evidence="2">
    <name type="scientific">Diabrotica virgifera virgifera</name>
    <name type="common">western corn rootworm</name>
    <dbReference type="NCBI Taxonomy" id="50390"/>
    <lineage>
        <taxon>Eukaryota</taxon>
        <taxon>Metazoa</taxon>
        <taxon>Ecdysozoa</taxon>
        <taxon>Arthropoda</taxon>
        <taxon>Hexapoda</taxon>
        <taxon>Insecta</taxon>
        <taxon>Pterygota</taxon>
        <taxon>Neoptera</taxon>
        <taxon>Endopterygota</taxon>
        <taxon>Coleoptera</taxon>
        <taxon>Polyphaga</taxon>
        <taxon>Cucujiformia</taxon>
        <taxon>Chrysomeloidea</taxon>
        <taxon>Chrysomelidae</taxon>
        <taxon>Galerucinae</taxon>
        <taxon>Diabroticina</taxon>
        <taxon>Diabroticites</taxon>
        <taxon>Diabrotica</taxon>
    </lineage>
</organism>
<feature type="compositionally biased region" description="Acidic residues" evidence="1">
    <location>
        <begin position="62"/>
        <end position="73"/>
    </location>
</feature>
<evidence type="ECO:0000256" key="1">
    <source>
        <dbReference type="SAM" id="MobiDB-lite"/>
    </source>
</evidence>
<sequence>MMYLSQSYNETAVNNKIEIYDDATQASWSTELAAPDLTAESQNDMSSNSVMQEEIITSCDDDYVDNTSEDENWEQLSKKSKRYNRVVSSASEDSDTSSDRFSSNINKNCNASTHNVVISSSDSDIAETPKKRVRKRFRNELNWKKMQQKSNAIQEVRILIQVVKRLKQNH</sequence>
<dbReference type="RefSeq" id="XP_028141069.1">
    <property type="nucleotide sequence ID" value="XM_028285268.1"/>
</dbReference>
<gene>
    <name evidence="2" type="primary">LOC114335102</name>
</gene>